<evidence type="ECO:0000313" key="1">
    <source>
        <dbReference type="EMBL" id="KOC21043.1"/>
    </source>
</evidence>
<sequence>MVSLLKICDAYEANRIRPMSICFSKLDQQFFEHITDMHAMYTRHEFKMLVGTLVLSARDIGSVESSGERTNGQ</sequence>
<name>A0A0L7MHJ0_COMTE</name>
<gene>
    <name evidence="1" type="ORF">GL58_10120</name>
</gene>
<organism evidence="1 2">
    <name type="scientific">Comamonas testosteroni</name>
    <name type="common">Pseudomonas testosteroni</name>
    <dbReference type="NCBI Taxonomy" id="285"/>
    <lineage>
        <taxon>Bacteria</taxon>
        <taxon>Pseudomonadati</taxon>
        <taxon>Pseudomonadota</taxon>
        <taxon>Betaproteobacteria</taxon>
        <taxon>Burkholderiales</taxon>
        <taxon>Comamonadaceae</taxon>
        <taxon>Comamonas</taxon>
    </lineage>
</organism>
<reference evidence="2" key="1">
    <citation type="submission" date="2014-06" db="EMBL/GenBank/DDBJ databases">
        <title>Draft genome sequence of C. testosteroni WDL7.</title>
        <authorList>
            <person name="Wu Y."/>
            <person name="Seshan H."/>
            <person name="Arumugam K."/>
        </authorList>
    </citation>
    <scope>NUCLEOTIDE SEQUENCE [LARGE SCALE GENOMIC DNA]</scope>
    <source>
        <strain evidence="2">WDL7</strain>
    </source>
</reference>
<dbReference type="Proteomes" id="UP000037442">
    <property type="component" value="Unassembled WGS sequence"/>
</dbReference>
<dbReference type="EMBL" id="JNVD01000020">
    <property type="protein sequence ID" value="KOC21043.1"/>
    <property type="molecule type" value="Genomic_DNA"/>
</dbReference>
<comment type="caution">
    <text evidence="1">The sequence shown here is derived from an EMBL/GenBank/DDBJ whole genome shotgun (WGS) entry which is preliminary data.</text>
</comment>
<dbReference type="PATRIC" id="fig|285.49.peg.2083"/>
<accession>A0A0L7MHJ0</accession>
<protein>
    <submittedName>
        <fullName evidence="1">Uncharacterized protein</fullName>
    </submittedName>
</protein>
<proteinExistence type="predicted"/>
<dbReference type="AlphaFoldDB" id="A0A0L7MHJ0"/>
<evidence type="ECO:0000313" key="2">
    <source>
        <dbReference type="Proteomes" id="UP000037442"/>
    </source>
</evidence>